<feature type="transmembrane region" description="Helical" evidence="1">
    <location>
        <begin position="48"/>
        <end position="67"/>
    </location>
</feature>
<feature type="transmembrane region" description="Helical" evidence="1">
    <location>
        <begin position="6"/>
        <end position="27"/>
    </location>
</feature>
<evidence type="ECO:0000313" key="3">
    <source>
        <dbReference type="Proteomes" id="UP000306719"/>
    </source>
</evidence>
<name>A0A5S3WWW2_9GAMM</name>
<evidence type="ECO:0000313" key="2">
    <source>
        <dbReference type="EMBL" id="TMP35559.1"/>
    </source>
</evidence>
<dbReference type="OrthoDB" id="6312399at2"/>
<dbReference type="Proteomes" id="UP000306719">
    <property type="component" value="Unassembled WGS sequence"/>
</dbReference>
<feature type="transmembrane region" description="Helical" evidence="1">
    <location>
        <begin position="120"/>
        <end position="138"/>
    </location>
</feature>
<dbReference type="RefSeq" id="WP_138545780.1">
    <property type="nucleotide sequence ID" value="NZ_PNCJ01000023.1"/>
</dbReference>
<proteinExistence type="predicted"/>
<sequence length="183" mass="21197">MSEFYVVTGWTLRFLQLMVVIYLLYYFKQYRFSLLFGGKSNLKTLADHKLHSCFLTALTLLVFQTTSRTLASYIMGLDIALQIKIQIYHFALVCCGASYAVALYILHLLRGSMFSQAARYSLYLTFVLVILNALQLLLRGFLESNLIYSLYGPVTVCTNIVLWLVVAKYPFYRFMETRIRQEA</sequence>
<comment type="caution">
    <text evidence="2">The sequence shown here is derived from an EMBL/GenBank/DDBJ whole genome shotgun (WGS) entry which is preliminary data.</text>
</comment>
<accession>A0A5S3WWW2</accession>
<dbReference type="AlphaFoldDB" id="A0A5S3WWW2"/>
<feature type="transmembrane region" description="Helical" evidence="1">
    <location>
        <begin position="150"/>
        <end position="171"/>
    </location>
</feature>
<gene>
    <name evidence="2" type="ORF">CWB98_16225</name>
</gene>
<dbReference type="EMBL" id="PNCJ01000023">
    <property type="protein sequence ID" value="TMP35559.1"/>
    <property type="molecule type" value="Genomic_DNA"/>
</dbReference>
<feature type="transmembrane region" description="Helical" evidence="1">
    <location>
        <begin position="87"/>
        <end position="108"/>
    </location>
</feature>
<protein>
    <submittedName>
        <fullName evidence="2">Uncharacterized protein</fullName>
    </submittedName>
</protein>
<evidence type="ECO:0000256" key="1">
    <source>
        <dbReference type="SAM" id="Phobius"/>
    </source>
</evidence>
<organism evidence="2 3">
    <name type="scientific">Pseudoalteromonas rubra</name>
    <dbReference type="NCBI Taxonomy" id="43658"/>
    <lineage>
        <taxon>Bacteria</taxon>
        <taxon>Pseudomonadati</taxon>
        <taxon>Pseudomonadota</taxon>
        <taxon>Gammaproteobacteria</taxon>
        <taxon>Alteromonadales</taxon>
        <taxon>Pseudoalteromonadaceae</taxon>
        <taxon>Pseudoalteromonas</taxon>
    </lineage>
</organism>
<reference evidence="2 3" key="1">
    <citation type="submission" date="2018-01" db="EMBL/GenBank/DDBJ databases">
        <authorList>
            <person name="Paulsen S."/>
            <person name="Gram L.K."/>
        </authorList>
    </citation>
    <scope>NUCLEOTIDE SEQUENCE [LARGE SCALE GENOMIC DNA]</scope>
    <source>
        <strain evidence="2 3">S2599</strain>
    </source>
</reference>
<keyword evidence="1" id="KW-1133">Transmembrane helix</keyword>
<reference evidence="3" key="2">
    <citation type="submission" date="2019-06" db="EMBL/GenBank/DDBJ databases">
        <title>Co-occurence of chitin degradation, pigmentation and bioactivity in marine Pseudoalteromonas.</title>
        <authorList>
            <person name="Sonnenschein E.C."/>
            <person name="Bech P.K."/>
        </authorList>
    </citation>
    <scope>NUCLEOTIDE SEQUENCE [LARGE SCALE GENOMIC DNA]</scope>
    <source>
        <strain evidence="3">S2599</strain>
    </source>
</reference>
<keyword evidence="1" id="KW-0812">Transmembrane</keyword>
<keyword evidence="1" id="KW-0472">Membrane</keyword>